<accession>A0ABV9K8A2</accession>
<feature type="signal peptide" evidence="1">
    <location>
        <begin position="1"/>
        <end position="32"/>
    </location>
</feature>
<dbReference type="Gene3D" id="2.40.160.60">
    <property type="entry name" value="Outer membrane protein transport protein (OMPP1/FadL/TodX)"/>
    <property type="match status" value="1"/>
</dbReference>
<dbReference type="Proteomes" id="UP001596020">
    <property type="component" value="Unassembled WGS sequence"/>
</dbReference>
<sequence length="436" mass="47563">MYKVLQALKNTAKLTFAGVLLCCGLSHSEAIAQNNSTESPYTRFGLGKVESPSLSFNRAIGGIGAGLRDRNMINPINPASYSAVDSMTFMMDFGVSMGQYWASSNNESNHRTLGNFDYLTMLFPVAHRLGVSIGVLPVSTSGYLFGNIQPIEGAEGQTYRKAYNGTGNLNKLYLGLAYAPFEYLSVGLNGEFYFGSFSHQRRISYSTGLALDPTFSSKLTMKAGSVNVGVQGKIPIGNKQSLTVGLAYTPKVKMHSTLYEQKFMTSGNAVVEMTSGDTISGHGLYELPHSFTAGMTYEISNKLMVGADVEYALWKDVTFADNVAQLQNMWKVSAGLQYIPNADDGSLLKKIRYRFGAHANNSYLKLPVNGGFNGYHELGVSAGLGIPLVDRRSFLQIAFEYSHLLPAVSAMPSENTIRLTLGVTFNEGWFKKLKIN</sequence>
<reference evidence="3" key="1">
    <citation type="journal article" date="2019" name="Int. J. Syst. Evol. Microbiol.">
        <title>The Global Catalogue of Microorganisms (GCM) 10K type strain sequencing project: providing services to taxonomists for standard genome sequencing and annotation.</title>
        <authorList>
            <consortium name="The Broad Institute Genomics Platform"/>
            <consortium name="The Broad Institute Genome Sequencing Center for Infectious Disease"/>
            <person name="Wu L."/>
            <person name="Ma J."/>
        </authorList>
    </citation>
    <scope>NUCLEOTIDE SEQUENCE [LARGE SCALE GENOMIC DNA]</scope>
    <source>
        <strain evidence="3">CGMCC 4.7357</strain>
    </source>
</reference>
<protein>
    <submittedName>
        <fullName evidence="2">Uncharacterized protein</fullName>
    </submittedName>
</protein>
<dbReference type="EMBL" id="JBHSGO010000173">
    <property type="protein sequence ID" value="MFC4666098.1"/>
    <property type="molecule type" value="Genomic_DNA"/>
</dbReference>
<feature type="chain" id="PRO_5046124310" evidence="1">
    <location>
        <begin position="33"/>
        <end position="436"/>
    </location>
</feature>
<proteinExistence type="predicted"/>
<evidence type="ECO:0000313" key="3">
    <source>
        <dbReference type="Proteomes" id="UP001596020"/>
    </source>
</evidence>
<dbReference type="RefSeq" id="WP_380078834.1">
    <property type="nucleotide sequence ID" value="NZ_JBHSGO010000173.1"/>
</dbReference>
<gene>
    <name evidence="2" type="ORF">ACFO3G_05730</name>
</gene>
<keyword evidence="3" id="KW-1185">Reference proteome</keyword>
<organism evidence="2 3">
    <name type="scientific">Falsiporphyromonas endometrii</name>
    <dbReference type="NCBI Taxonomy" id="1387297"/>
    <lineage>
        <taxon>Bacteria</taxon>
        <taxon>Pseudomonadati</taxon>
        <taxon>Bacteroidota</taxon>
        <taxon>Bacteroidia</taxon>
        <taxon>Bacteroidales</taxon>
        <taxon>Porphyromonadaceae</taxon>
        <taxon>Falsiporphyromonas</taxon>
    </lineage>
</organism>
<name>A0ABV9K8A2_9PORP</name>
<dbReference type="SUPFAM" id="SSF56935">
    <property type="entry name" value="Porins"/>
    <property type="match status" value="1"/>
</dbReference>
<evidence type="ECO:0000256" key="1">
    <source>
        <dbReference type="SAM" id="SignalP"/>
    </source>
</evidence>
<evidence type="ECO:0000313" key="2">
    <source>
        <dbReference type="EMBL" id="MFC4666098.1"/>
    </source>
</evidence>
<keyword evidence="1" id="KW-0732">Signal</keyword>
<comment type="caution">
    <text evidence="2">The sequence shown here is derived from an EMBL/GenBank/DDBJ whole genome shotgun (WGS) entry which is preliminary data.</text>
</comment>